<accession>A0ABT0RJW6</accession>
<keyword evidence="3" id="KW-0808">Transferase</keyword>
<evidence type="ECO:0000256" key="3">
    <source>
        <dbReference type="ARBA" id="ARBA00022679"/>
    </source>
</evidence>
<comment type="similarity">
    <text evidence="2">Belongs to the YkuD family.</text>
</comment>
<dbReference type="Gene3D" id="2.40.440.10">
    <property type="entry name" value="L,D-transpeptidase catalytic domain-like"/>
    <property type="match status" value="1"/>
</dbReference>
<dbReference type="PROSITE" id="PS52029">
    <property type="entry name" value="LD_TPASE"/>
    <property type="match status" value="1"/>
</dbReference>
<dbReference type="NCBIfam" id="NF004785">
    <property type="entry name" value="PRK06132.1-2"/>
    <property type="match status" value="1"/>
</dbReference>
<feature type="signal peptide" evidence="8">
    <location>
        <begin position="1"/>
        <end position="25"/>
    </location>
</feature>
<feature type="active site" description="Nucleophile" evidence="7">
    <location>
        <position position="144"/>
    </location>
</feature>
<evidence type="ECO:0000313" key="11">
    <source>
        <dbReference type="Proteomes" id="UP001165363"/>
    </source>
</evidence>
<evidence type="ECO:0000256" key="5">
    <source>
        <dbReference type="ARBA" id="ARBA00022984"/>
    </source>
</evidence>
<name>A0ABT0RJW6_9SPHN</name>
<protein>
    <submittedName>
        <fullName evidence="10">L,D-transpeptidase family protein</fullName>
    </submittedName>
</protein>
<feature type="chain" id="PRO_5047293086" evidence="8">
    <location>
        <begin position="26"/>
        <end position="327"/>
    </location>
</feature>
<evidence type="ECO:0000313" key="10">
    <source>
        <dbReference type="EMBL" id="MCL6682589.1"/>
    </source>
</evidence>
<reference evidence="10" key="1">
    <citation type="submission" date="2022-05" db="EMBL/GenBank/DDBJ databases">
        <authorList>
            <person name="Jo J.-H."/>
            <person name="Im W.-T."/>
        </authorList>
    </citation>
    <scope>NUCLEOTIDE SEQUENCE</scope>
    <source>
        <strain evidence="10">SE158</strain>
    </source>
</reference>
<proteinExistence type="inferred from homology"/>
<dbReference type="InterPro" id="IPR005490">
    <property type="entry name" value="LD_TPept_cat_dom"/>
</dbReference>
<dbReference type="PANTHER" id="PTHR30582:SF2">
    <property type="entry name" value="L,D-TRANSPEPTIDASE YCIB-RELATED"/>
    <property type="match status" value="1"/>
</dbReference>
<dbReference type="RefSeq" id="WP_249846548.1">
    <property type="nucleotide sequence ID" value="NZ_JAMGBD010000001.1"/>
</dbReference>
<evidence type="ECO:0000259" key="9">
    <source>
        <dbReference type="PROSITE" id="PS52029"/>
    </source>
</evidence>
<feature type="active site" description="Proton donor/acceptor" evidence="7">
    <location>
        <position position="131"/>
    </location>
</feature>
<feature type="domain" description="L,D-TPase catalytic" evidence="9">
    <location>
        <begin position="59"/>
        <end position="168"/>
    </location>
</feature>
<keyword evidence="11" id="KW-1185">Reference proteome</keyword>
<organism evidence="10 11">
    <name type="scientific">Sphingomonas alba</name>
    <dbReference type="NCBI Taxonomy" id="2908208"/>
    <lineage>
        <taxon>Bacteria</taxon>
        <taxon>Pseudomonadati</taxon>
        <taxon>Pseudomonadota</taxon>
        <taxon>Alphaproteobacteria</taxon>
        <taxon>Sphingomonadales</taxon>
        <taxon>Sphingomonadaceae</taxon>
        <taxon>Sphingomonas</taxon>
    </lineage>
</organism>
<comment type="caution">
    <text evidence="10">The sequence shown here is derived from an EMBL/GenBank/DDBJ whole genome shotgun (WGS) entry which is preliminary data.</text>
</comment>
<evidence type="ECO:0000256" key="2">
    <source>
        <dbReference type="ARBA" id="ARBA00005992"/>
    </source>
</evidence>
<comment type="pathway">
    <text evidence="1 7">Cell wall biogenesis; peptidoglycan biosynthesis.</text>
</comment>
<evidence type="ECO:0000256" key="7">
    <source>
        <dbReference type="PROSITE-ProRule" id="PRU01373"/>
    </source>
</evidence>
<dbReference type="SUPFAM" id="SSF141523">
    <property type="entry name" value="L,D-transpeptidase catalytic domain-like"/>
    <property type="match status" value="1"/>
</dbReference>
<dbReference type="InterPro" id="IPR050979">
    <property type="entry name" value="LD-transpeptidase"/>
</dbReference>
<keyword evidence="6 7" id="KW-0961">Cell wall biogenesis/degradation</keyword>
<evidence type="ECO:0000256" key="8">
    <source>
        <dbReference type="SAM" id="SignalP"/>
    </source>
</evidence>
<evidence type="ECO:0000256" key="6">
    <source>
        <dbReference type="ARBA" id="ARBA00023316"/>
    </source>
</evidence>
<keyword evidence="4 7" id="KW-0133">Cell shape</keyword>
<dbReference type="Pfam" id="PF03734">
    <property type="entry name" value="YkuD"/>
    <property type="match status" value="1"/>
</dbReference>
<dbReference type="PANTHER" id="PTHR30582">
    <property type="entry name" value="L,D-TRANSPEPTIDASE"/>
    <property type="match status" value="1"/>
</dbReference>
<dbReference type="CDD" id="cd16913">
    <property type="entry name" value="YkuD_like"/>
    <property type="match status" value="1"/>
</dbReference>
<gene>
    <name evidence="10" type="ORF">LZ536_01550</name>
</gene>
<dbReference type="InterPro" id="IPR038063">
    <property type="entry name" value="Transpep_catalytic_dom"/>
</dbReference>
<dbReference type="EMBL" id="JAMGBD010000001">
    <property type="protein sequence ID" value="MCL6682589.1"/>
    <property type="molecule type" value="Genomic_DNA"/>
</dbReference>
<evidence type="ECO:0000256" key="4">
    <source>
        <dbReference type="ARBA" id="ARBA00022960"/>
    </source>
</evidence>
<sequence length="327" mass="34746">MTRMNIRYSILVASSALLLAGSASAQRVEIGNRTVLEAARDLKNGEFVWAPERSPDGPALVVVNLATQRAILFRNGLPIAASTISSGAKGTETPTGVFTILQKNKDHYSRTYNNAPMPNMQRLTWKGIALHAGKLPGYPASHGCVRLPLKFSELLFGQTALGMTVVITSLAVLPRDSGAPTISAAATPAAGKAALTNATYEWKPEKAPKGMTSVIVSTADQRALVFRDGVQIGSAPVHFRGKLNGGMAYILRAWDNSGQHWLKLQFSGGGEAMDVSQAEKDQFDTPYAFRKAVAASLKLGSVIIVTPESLKSGSPGRAQTVIDQDAS</sequence>
<evidence type="ECO:0000256" key="1">
    <source>
        <dbReference type="ARBA" id="ARBA00004752"/>
    </source>
</evidence>
<keyword evidence="8" id="KW-0732">Signal</keyword>
<keyword evidence="5 7" id="KW-0573">Peptidoglycan synthesis</keyword>
<dbReference type="Proteomes" id="UP001165363">
    <property type="component" value="Unassembled WGS sequence"/>
</dbReference>